<name>A0A9P3L7V4_9APHY</name>
<feature type="transmembrane region" description="Helical" evidence="2">
    <location>
        <begin position="47"/>
        <end position="64"/>
    </location>
</feature>
<dbReference type="Proteomes" id="UP000703269">
    <property type="component" value="Unassembled WGS sequence"/>
</dbReference>
<evidence type="ECO:0000256" key="1">
    <source>
        <dbReference type="SAM" id="MobiDB-lite"/>
    </source>
</evidence>
<keyword evidence="2" id="KW-1133">Transmembrane helix</keyword>
<organism evidence="3 4">
    <name type="scientific">Phanerochaete sordida</name>
    <dbReference type="NCBI Taxonomy" id="48140"/>
    <lineage>
        <taxon>Eukaryota</taxon>
        <taxon>Fungi</taxon>
        <taxon>Dikarya</taxon>
        <taxon>Basidiomycota</taxon>
        <taxon>Agaricomycotina</taxon>
        <taxon>Agaricomycetes</taxon>
        <taxon>Polyporales</taxon>
        <taxon>Phanerochaetaceae</taxon>
        <taxon>Phanerochaete</taxon>
    </lineage>
</organism>
<feature type="transmembrane region" description="Helical" evidence="2">
    <location>
        <begin position="231"/>
        <end position="255"/>
    </location>
</feature>
<keyword evidence="4" id="KW-1185">Reference proteome</keyword>
<accession>A0A9P3L7V4</accession>
<sequence length="325" mass="34966">MAVSIDVLVLIGFACESLLYGAYCVLFLASLYVLFHKWKGRGTDRTVVVLHFCLFVACTLHYALEFNHFYLYLNTSGVVGYANEDFHMFIADCVVSVADFLGDLILIYRCWIIWGCQYYVAVLPLLTSTAGLICASVVGRLVWGTTGANVSPSIVPLGLASFVLPLCTNVLVTGLMIGRIWYMSRGAGEIYKITGNGATRKAIHVMVESGALYFVVQLVFVVVYGMNHPSAVIMIVIATQTYGIASTLIIIHVGLGLSSEQTLKPSEISEMAWVQPTQAMSLSEGPTLATALTNTANATDLSVSRYGSKGETSTGGSSGSIAKYA</sequence>
<feature type="transmembrane region" description="Helical" evidence="2">
    <location>
        <begin position="86"/>
        <end position="106"/>
    </location>
</feature>
<protein>
    <submittedName>
        <fullName evidence="3">Uncharacterized protein</fullName>
    </submittedName>
</protein>
<evidence type="ECO:0000256" key="2">
    <source>
        <dbReference type="SAM" id="Phobius"/>
    </source>
</evidence>
<feature type="transmembrane region" description="Helical" evidence="2">
    <location>
        <begin position="118"/>
        <end position="142"/>
    </location>
</feature>
<dbReference type="AlphaFoldDB" id="A0A9P3L7V4"/>
<feature type="transmembrane region" description="Helical" evidence="2">
    <location>
        <begin position="203"/>
        <end position="225"/>
    </location>
</feature>
<feature type="transmembrane region" description="Helical" evidence="2">
    <location>
        <begin position="162"/>
        <end position="182"/>
    </location>
</feature>
<comment type="caution">
    <text evidence="3">The sequence shown here is derived from an EMBL/GenBank/DDBJ whole genome shotgun (WGS) entry which is preliminary data.</text>
</comment>
<feature type="transmembrane region" description="Helical" evidence="2">
    <location>
        <begin position="17"/>
        <end position="35"/>
    </location>
</feature>
<gene>
    <name evidence="3" type="ORF">PsYK624_015450</name>
</gene>
<reference evidence="3 4" key="1">
    <citation type="submission" date="2021-08" db="EMBL/GenBank/DDBJ databases">
        <title>Draft Genome Sequence of Phanerochaete sordida strain YK-624.</title>
        <authorList>
            <person name="Mori T."/>
            <person name="Dohra H."/>
            <person name="Suzuki T."/>
            <person name="Kawagishi H."/>
            <person name="Hirai H."/>
        </authorList>
    </citation>
    <scope>NUCLEOTIDE SEQUENCE [LARGE SCALE GENOMIC DNA]</scope>
    <source>
        <strain evidence="3 4">YK-624</strain>
    </source>
</reference>
<evidence type="ECO:0000313" key="3">
    <source>
        <dbReference type="EMBL" id="GJE85466.1"/>
    </source>
</evidence>
<feature type="region of interest" description="Disordered" evidence="1">
    <location>
        <begin position="306"/>
        <end position="325"/>
    </location>
</feature>
<dbReference type="OrthoDB" id="3341077at2759"/>
<dbReference type="EMBL" id="BPQB01000002">
    <property type="protein sequence ID" value="GJE85466.1"/>
    <property type="molecule type" value="Genomic_DNA"/>
</dbReference>
<proteinExistence type="predicted"/>
<evidence type="ECO:0000313" key="4">
    <source>
        <dbReference type="Proteomes" id="UP000703269"/>
    </source>
</evidence>
<keyword evidence="2" id="KW-0812">Transmembrane</keyword>
<keyword evidence="2" id="KW-0472">Membrane</keyword>